<dbReference type="AlphaFoldDB" id="A0A930YHZ4"/>
<evidence type="ECO:0000313" key="3">
    <source>
        <dbReference type="EMBL" id="MBF4767667.1"/>
    </source>
</evidence>
<accession>A0A930YHZ4</accession>
<evidence type="ECO:0000259" key="2">
    <source>
        <dbReference type="Pfam" id="PF00188"/>
    </source>
</evidence>
<comment type="caution">
    <text evidence="3">The sequence shown here is derived from an EMBL/GenBank/DDBJ whole genome shotgun (WGS) entry which is preliminary data.</text>
</comment>
<dbReference type="InterPro" id="IPR014044">
    <property type="entry name" value="CAP_dom"/>
</dbReference>
<keyword evidence="4" id="KW-1185">Reference proteome</keyword>
<feature type="domain" description="SCP" evidence="2">
    <location>
        <begin position="41"/>
        <end position="143"/>
    </location>
</feature>
<reference evidence="3" key="1">
    <citation type="submission" date="2020-11" db="EMBL/GenBank/DDBJ databases">
        <title>Nocardioides cynanchi sp. nov., isolated from soil of rhizosphere of Cynanchum wilfordii.</title>
        <authorList>
            <person name="Lee J.-S."/>
            <person name="Suh M.K."/>
            <person name="Kim J.-S."/>
        </authorList>
    </citation>
    <scope>NUCLEOTIDE SEQUENCE</scope>
    <source>
        <strain evidence="3">KCTC 19276</strain>
    </source>
</reference>
<feature type="signal peptide" evidence="1">
    <location>
        <begin position="1"/>
        <end position="27"/>
    </location>
</feature>
<dbReference type="InterPro" id="IPR035940">
    <property type="entry name" value="CAP_sf"/>
</dbReference>
<dbReference type="PANTHER" id="PTHR31157">
    <property type="entry name" value="SCP DOMAIN-CONTAINING PROTEIN"/>
    <property type="match status" value="1"/>
</dbReference>
<evidence type="ECO:0000256" key="1">
    <source>
        <dbReference type="SAM" id="SignalP"/>
    </source>
</evidence>
<proteinExistence type="predicted"/>
<dbReference type="Proteomes" id="UP000660668">
    <property type="component" value="Unassembled WGS sequence"/>
</dbReference>
<dbReference type="Gene3D" id="3.40.33.10">
    <property type="entry name" value="CAP"/>
    <property type="match status" value="1"/>
</dbReference>
<feature type="chain" id="PRO_5038032431" evidence="1">
    <location>
        <begin position="28"/>
        <end position="153"/>
    </location>
</feature>
<dbReference type="CDD" id="cd05379">
    <property type="entry name" value="CAP_bacterial"/>
    <property type="match status" value="1"/>
</dbReference>
<sequence length="153" mass="16666">MTRSLLGALCAALLGALLSTVATPAPAQAGPAYEYARQAVKATNAAREANGRKPLRVSDCLRDFARKQAVAMARESRMYHQDLGPVMEKCHLVLVGENVAYGYPTGRSVVNQGWLKSEGHRANILNRGFRLVAVAARRDSHGTWYAAQVFGRR</sequence>
<organism evidence="3 4">
    <name type="scientific">Nocardioides agariphilus</name>
    <dbReference type="NCBI Taxonomy" id="433664"/>
    <lineage>
        <taxon>Bacteria</taxon>
        <taxon>Bacillati</taxon>
        <taxon>Actinomycetota</taxon>
        <taxon>Actinomycetes</taxon>
        <taxon>Propionibacteriales</taxon>
        <taxon>Nocardioidaceae</taxon>
        <taxon>Nocardioides</taxon>
    </lineage>
</organism>
<keyword evidence="1" id="KW-0732">Signal</keyword>
<name>A0A930YHZ4_9ACTN</name>
<dbReference type="EMBL" id="JADKPO010000008">
    <property type="protein sequence ID" value="MBF4767667.1"/>
    <property type="molecule type" value="Genomic_DNA"/>
</dbReference>
<dbReference type="Pfam" id="PF00188">
    <property type="entry name" value="CAP"/>
    <property type="match status" value="1"/>
</dbReference>
<evidence type="ECO:0000313" key="4">
    <source>
        <dbReference type="Proteomes" id="UP000660668"/>
    </source>
</evidence>
<dbReference type="SUPFAM" id="SSF55797">
    <property type="entry name" value="PR-1-like"/>
    <property type="match status" value="1"/>
</dbReference>
<gene>
    <name evidence="3" type="ORF">ISU10_07800</name>
</gene>
<dbReference type="PANTHER" id="PTHR31157:SF1">
    <property type="entry name" value="SCP DOMAIN-CONTAINING PROTEIN"/>
    <property type="match status" value="1"/>
</dbReference>
<dbReference type="RefSeq" id="WP_194695810.1">
    <property type="nucleotide sequence ID" value="NZ_JADKPO010000008.1"/>
</dbReference>
<protein>
    <submittedName>
        <fullName evidence="3">CAP domain-containing protein</fullName>
    </submittedName>
</protein>